<dbReference type="RefSeq" id="WP_186336287.1">
    <property type="nucleotide sequence ID" value="NZ_FQVY01000003.1"/>
</dbReference>
<feature type="compositionally biased region" description="Pro residues" evidence="1">
    <location>
        <begin position="130"/>
        <end position="146"/>
    </location>
</feature>
<dbReference type="EMBL" id="FQVY01000003">
    <property type="protein sequence ID" value="SHG33334.1"/>
    <property type="molecule type" value="Genomic_DNA"/>
</dbReference>
<sequence length="246" mass="25803">MSRSTHCRPSGDGRAAARGTAVTNRARRGAALLLAAALLLGGCSAEREAGTAACPTAPAAVAEVEREGPPDGGGTAPEEPLAPEGESAVAGPSAPAQTGGAAEKTSPETDTPSQAQKVPSQGGSSAGQPTPAPQPEPGPTPAPEPAPEPEPEPEPVKSYDIDYFVAYAKEYGQRIGLELDPDGNPDNRSWDTPITATFPITEQWKVDYKKQDIEGYCQHIKREGNTSYWVYAQKLTGGRYRLYIGY</sequence>
<feature type="region of interest" description="Disordered" evidence="1">
    <location>
        <begin position="60"/>
        <end position="156"/>
    </location>
</feature>
<protein>
    <submittedName>
        <fullName evidence="2">Uncharacterized protein</fullName>
    </submittedName>
</protein>
<accession>A0AAQ1MEE6</accession>
<dbReference type="AlphaFoldDB" id="A0AAQ1MEE6"/>
<feature type="compositionally biased region" description="Polar residues" evidence="1">
    <location>
        <begin position="108"/>
        <end position="123"/>
    </location>
</feature>
<evidence type="ECO:0000313" key="2">
    <source>
        <dbReference type="EMBL" id="SHG33334.1"/>
    </source>
</evidence>
<organism evidence="2 3">
    <name type="scientific">Bittarella massiliensis</name>
    <name type="common">ex Durand et al. 2017</name>
    <dbReference type="NCBI Taxonomy" id="1720313"/>
    <lineage>
        <taxon>Bacteria</taxon>
        <taxon>Bacillati</taxon>
        <taxon>Bacillota</taxon>
        <taxon>Clostridia</taxon>
        <taxon>Eubacteriales</taxon>
        <taxon>Oscillospiraceae</taxon>
        <taxon>Bittarella (ex Durand et al. 2017)</taxon>
    </lineage>
</organism>
<comment type="caution">
    <text evidence="2">The sequence shown here is derived from an EMBL/GenBank/DDBJ whole genome shotgun (WGS) entry which is preliminary data.</text>
</comment>
<proteinExistence type="predicted"/>
<evidence type="ECO:0000313" key="3">
    <source>
        <dbReference type="Proteomes" id="UP000184089"/>
    </source>
</evidence>
<feature type="region of interest" description="Disordered" evidence="1">
    <location>
        <begin position="1"/>
        <end position="21"/>
    </location>
</feature>
<name>A0AAQ1MEE6_9FIRM</name>
<gene>
    <name evidence="2" type="ORF">SAMN05444424_2143</name>
</gene>
<evidence type="ECO:0000256" key="1">
    <source>
        <dbReference type="SAM" id="MobiDB-lite"/>
    </source>
</evidence>
<reference evidence="3" key="1">
    <citation type="submission" date="2016-11" db="EMBL/GenBank/DDBJ databases">
        <authorList>
            <person name="Jaros S."/>
            <person name="Januszkiewicz K."/>
            <person name="Wedrychowicz H."/>
        </authorList>
    </citation>
    <scope>NUCLEOTIDE SEQUENCE [LARGE SCALE GENOMIC DNA]</scope>
    <source>
        <strain evidence="3">DSM 4029</strain>
    </source>
</reference>
<dbReference type="Proteomes" id="UP000184089">
    <property type="component" value="Unassembled WGS sequence"/>
</dbReference>